<accession>A0A9N8YP92</accession>
<dbReference type="Proteomes" id="UP000789375">
    <property type="component" value="Unassembled WGS sequence"/>
</dbReference>
<organism evidence="1 2">
    <name type="scientific">Funneliformis mosseae</name>
    <name type="common">Endomycorrhizal fungus</name>
    <name type="synonym">Glomus mosseae</name>
    <dbReference type="NCBI Taxonomy" id="27381"/>
    <lineage>
        <taxon>Eukaryota</taxon>
        <taxon>Fungi</taxon>
        <taxon>Fungi incertae sedis</taxon>
        <taxon>Mucoromycota</taxon>
        <taxon>Glomeromycotina</taxon>
        <taxon>Glomeromycetes</taxon>
        <taxon>Glomerales</taxon>
        <taxon>Glomeraceae</taxon>
        <taxon>Funneliformis</taxon>
    </lineage>
</organism>
<protein>
    <submittedName>
        <fullName evidence="1">11908_t:CDS:1</fullName>
    </submittedName>
</protein>
<gene>
    <name evidence="1" type="ORF">FMOSSE_LOCUS527</name>
</gene>
<keyword evidence="2" id="KW-1185">Reference proteome</keyword>
<evidence type="ECO:0000313" key="2">
    <source>
        <dbReference type="Proteomes" id="UP000789375"/>
    </source>
</evidence>
<proteinExistence type="predicted"/>
<sequence length="85" mass="9788">MQQLQICKLNASLWSNLELIIEQVLALITIVDQYANFLKIVNDHMYKIHYSDVSARDSSINLEVYTIDADSNNIIKEIYKELANA</sequence>
<dbReference type="EMBL" id="CAJVPP010000049">
    <property type="protein sequence ID" value="CAG8437598.1"/>
    <property type="molecule type" value="Genomic_DNA"/>
</dbReference>
<evidence type="ECO:0000313" key="1">
    <source>
        <dbReference type="EMBL" id="CAG8437598.1"/>
    </source>
</evidence>
<comment type="caution">
    <text evidence="1">The sequence shown here is derived from an EMBL/GenBank/DDBJ whole genome shotgun (WGS) entry which is preliminary data.</text>
</comment>
<name>A0A9N8YP92_FUNMO</name>
<dbReference type="AlphaFoldDB" id="A0A9N8YP92"/>
<reference evidence="1" key="1">
    <citation type="submission" date="2021-06" db="EMBL/GenBank/DDBJ databases">
        <authorList>
            <person name="Kallberg Y."/>
            <person name="Tangrot J."/>
            <person name="Rosling A."/>
        </authorList>
    </citation>
    <scope>NUCLEOTIDE SEQUENCE</scope>
    <source>
        <strain evidence="1">87-6 pot B 2015</strain>
    </source>
</reference>